<dbReference type="EMBL" id="MU003552">
    <property type="protein sequence ID" value="KAF2463305.1"/>
    <property type="molecule type" value="Genomic_DNA"/>
</dbReference>
<evidence type="ECO:0000313" key="1">
    <source>
        <dbReference type="EMBL" id="KAF2463305.1"/>
    </source>
</evidence>
<gene>
    <name evidence="1" type="ORF">BDR25DRAFT_363029</name>
</gene>
<evidence type="ECO:0000313" key="2">
    <source>
        <dbReference type="Proteomes" id="UP000799755"/>
    </source>
</evidence>
<keyword evidence="2" id="KW-1185">Reference proteome</keyword>
<comment type="caution">
    <text evidence="1">The sequence shown here is derived from an EMBL/GenBank/DDBJ whole genome shotgun (WGS) entry which is preliminary data.</text>
</comment>
<sequence>MTYNRIDALNHVQVSPWYDCFRPVHLLRSPLTNQASFEHIVAWMLPRGRLPAYPVNLGQQGVVRQNASISGALRITTESSFRMSSETLLYPVFVVAFIVLPLPGPHSRGWPEPMVIEAESQRYLGLDELVNIGIGTGEYKGQPGYWITAYRPLTTRMIENMKLDSQRWQQNFIHMQTRYLFQEGYIGLREEFTGMQDTAIWIP</sequence>
<protein>
    <submittedName>
        <fullName evidence="1">Uncharacterized protein</fullName>
    </submittedName>
</protein>
<dbReference type="Proteomes" id="UP000799755">
    <property type="component" value="Unassembled WGS sequence"/>
</dbReference>
<reference evidence="1" key="1">
    <citation type="journal article" date="2020" name="Stud. Mycol.">
        <title>101 Dothideomycetes genomes: a test case for predicting lifestyles and emergence of pathogens.</title>
        <authorList>
            <person name="Haridas S."/>
            <person name="Albert R."/>
            <person name="Binder M."/>
            <person name="Bloem J."/>
            <person name="Labutti K."/>
            <person name="Salamov A."/>
            <person name="Andreopoulos B."/>
            <person name="Baker S."/>
            <person name="Barry K."/>
            <person name="Bills G."/>
            <person name="Bluhm B."/>
            <person name="Cannon C."/>
            <person name="Castanera R."/>
            <person name="Culley D."/>
            <person name="Daum C."/>
            <person name="Ezra D."/>
            <person name="Gonzalez J."/>
            <person name="Henrissat B."/>
            <person name="Kuo A."/>
            <person name="Liang C."/>
            <person name="Lipzen A."/>
            <person name="Lutzoni F."/>
            <person name="Magnuson J."/>
            <person name="Mondo S."/>
            <person name="Nolan M."/>
            <person name="Ohm R."/>
            <person name="Pangilinan J."/>
            <person name="Park H.-J."/>
            <person name="Ramirez L."/>
            <person name="Alfaro M."/>
            <person name="Sun H."/>
            <person name="Tritt A."/>
            <person name="Yoshinaga Y."/>
            <person name="Zwiers L.-H."/>
            <person name="Turgeon B."/>
            <person name="Goodwin S."/>
            <person name="Spatafora J."/>
            <person name="Crous P."/>
            <person name="Grigoriev I."/>
        </authorList>
    </citation>
    <scope>NUCLEOTIDE SEQUENCE</scope>
    <source>
        <strain evidence="1">ATCC 200398</strain>
    </source>
</reference>
<proteinExistence type="predicted"/>
<accession>A0ACB6Q8T9</accession>
<name>A0ACB6Q8T9_9PLEO</name>
<organism evidence="1 2">
    <name type="scientific">Lindgomyces ingoldianus</name>
    <dbReference type="NCBI Taxonomy" id="673940"/>
    <lineage>
        <taxon>Eukaryota</taxon>
        <taxon>Fungi</taxon>
        <taxon>Dikarya</taxon>
        <taxon>Ascomycota</taxon>
        <taxon>Pezizomycotina</taxon>
        <taxon>Dothideomycetes</taxon>
        <taxon>Pleosporomycetidae</taxon>
        <taxon>Pleosporales</taxon>
        <taxon>Lindgomycetaceae</taxon>
        <taxon>Lindgomyces</taxon>
    </lineage>
</organism>